<evidence type="ECO:0000313" key="2">
    <source>
        <dbReference type="EMBL" id="GAA0491653.1"/>
    </source>
</evidence>
<feature type="transmembrane region" description="Helical" evidence="1">
    <location>
        <begin position="112"/>
        <end position="130"/>
    </location>
</feature>
<name>A0ABN1B796_9BACI</name>
<feature type="transmembrane region" description="Helical" evidence="1">
    <location>
        <begin position="74"/>
        <end position="100"/>
    </location>
</feature>
<evidence type="ECO:0000256" key="1">
    <source>
        <dbReference type="SAM" id="Phobius"/>
    </source>
</evidence>
<keyword evidence="3" id="KW-1185">Reference proteome</keyword>
<sequence length="140" mass="16507">MDAIQSNMKKIGTSVVEWSRNKRVSLMNWLSSAELEEFINTYPYRTYFFLLMTPLFLVVPIFTLLGSFSLMTSYFLAGAGLFAFSICSLFVFLIFPAIIIYIKFKEHHHWRIIWTGSAVLTGILMIYWGFHYYQWFLPEL</sequence>
<keyword evidence="1" id="KW-0812">Transmembrane</keyword>
<protein>
    <submittedName>
        <fullName evidence="2">Uncharacterized protein</fullName>
    </submittedName>
</protein>
<comment type="caution">
    <text evidence="2">The sequence shown here is derived from an EMBL/GenBank/DDBJ whole genome shotgun (WGS) entry which is preliminary data.</text>
</comment>
<gene>
    <name evidence="2" type="ORF">GCM10008986_17270</name>
</gene>
<organism evidence="2 3">
    <name type="scientific">Salinibacillus aidingensis</name>
    <dbReference type="NCBI Taxonomy" id="237684"/>
    <lineage>
        <taxon>Bacteria</taxon>
        <taxon>Bacillati</taxon>
        <taxon>Bacillota</taxon>
        <taxon>Bacilli</taxon>
        <taxon>Bacillales</taxon>
        <taxon>Bacillaceae</taxon>
        <taxon>Salinibacillus</taxon>
    </lineage>
</organism>
<keyword evidence="1" id="KW-1133">Transmembrane helix</keyword>
<dbReference type="EMBL" id="BAAADO010000003">
    <property type="protein sequence ID" value="GAA0491653.1"/>
    <property type="molecule type" value="Genomic_DNA"/>
</dbReference>
<keyword evidence="1" id="KW-0472">Membrane</keyword>
<dbReference type="Proteomes" id="UP001500880">
    <property type="component" value="Unassembled WGS sequence"/>
</dbReference>
<proteinExistence type="predicted"/>
<evidence type="ECO:0000313" key="3">
    <source>
        <dbReference type="Proteomes" id="UP001500880"/>
    </source>
</evidence>
<reference evidence="2 3" key="1">
    <citation type="journal article" date="2019" name="Int. J. Syst. Evol. Microbiol.">
        <title>The Global Catalogue of Microorganisms (GCM) 10K type strain sequencing project: providing services to taxonomists for standard genome sequencing and annotation.</title>
        <authorList>
            <consortium name="The Broad Institute Genomics Platform"/>
            <consortium name="The Broad Institute Genome Sequencing Center for Infectious Disease"/>
            <person name="Wu L."/>
            <person name="Ma J."/>
        </authorList>
    </citation>
    <scope>NUCLEOTIDE SEQUENCE [LARGE SCALE GENOMIC DNA]</scope>
    <source>
        <strain evidence="2 3">JCM 12389</strain>
    </source>
</reference>
<accession>A0ABN1B796</accession>
<feature type="transmembrane region" description="Helical" evidence="1">
    <location>
        <begin position="47"/>
        <end position="68"/>
    </location>
</feature>